<dbReference type="Proteomes" id="UP000790709">
    <property type="component" value="Unassembled WGS sequence"/>
</dbReference>
<comment type="caution">
    <text evidence="1">The sequence shown here is derived from an EMBL/GenBank/DDBJ whole genome shotgun (WGS) entry which is preliminary data.</text>
</comment>
<gene>
    <name evidence="1" type="ORF">BV22DRAFT_1029803</name>
</gene>
<evidence type="ECO:0000313" key="2">
    <source>
        <dbReference type="Proteomes" id="UP000790709"/>
    </source>
</evidence>
<accession>A0ACB8BTC0</accession>
<name>A0ACB8BTC0_9AGAM</name>
<keyword evidence="2" id="KW-1185">Reference proteome</keyword>
<organism evidence="1 2">
    <name type="scientific">Leucogyrophana mollusca</name>
    <dbReference type="NCBI Taxonomy" id="85980"/>
    <lineage>
        <taxon>Eukaryota</taxon>
        <taxon>Fungi</taxon>
        <taxon>Dikarya</taxon>
        <taxon>Basidiomycota</taxon>
        <taxon>Agaricomycotina</taxon>
        <taxon>Agaricomycetes</taxon>
        <taxon>Agaricomycetidae</taxon>
        <taxon>Boletales</taxon>
        <taxon>Boletales incertae sedis</taxon>
        <taxon>Leucogyrophana</taxon>
    </lineage>
</organism>
<evidence type="ECO:0000313" key="1">
    <source>
        <dbReference type="EMBL" id="KAH7929175.1"/>
    </source>
</evidence>
<proteinExistence type="predicted"/>
<reference evidence="1" key="1">
    <citation type="journal article" date="2021" name="New Phytol.">
        <title>Evolutionary innovations through gain and loss of genes in the ectomycorrhizal Boletales.</title>
        <authorList>
            <person name="Wu G."/>
            <person name="Miyauchi S."/>
            <person name="Morin E."/>
            <person name="Kuo A."/>
            <person name="Drula E."/>
            <person name="Varga T."/>
            <person name="Kohler A."/>
            <person name="Feng B."/>
            <person name="Cao Y."/>
            <person name="Lipzen A."/>
            <person name="Daum C."/>
            <person name="Hundley H."/>
            <person name="Pangilinan J."/>
            <person name="Johnson J."/>
            <person name="Barry K."/>
            <person name="LaButti K."/>
            <person name="Ng V."/>
            <person name="Ahrendt S."/>
            <person name="Min B."/>
            <person name="Choi I.G."/>
            <person name="Park H."/>
            <person name="Plett J.M."/>
            <person name="Magnuson J."/>
            <person name="Spatafora J.W."/>
            <person name="Nagy L.G."/>
            <person name="Henrissat B."/>
            <person name="Grigoriev I.V."/>
            <person name="Yang Z.L."/>
            <person name="Xu J."/>
            <person name="Martin F.M."/>
        </authorList>
    </citation>
    <scope>NUCLEOTIDE SEQUENCE</scope>
    <source>
        <strain evidence="1">KUC20120723A-06</strain>
    </source>
</reference>
<protein>
    <submittedName>
        <fullName evidence="1">Uncharacterized protein</fullName>
    </submittedName>
</protein>
<sequence>MGSCAESSWKSTFLLLTFTQNRRHFDSQSQLDRRGSQHGLCPQIYCHPCPTTSISTLIHLVGDGFGEVKPLLECWEKQSLFMKFRIAYTMRGYTFQLRHLTGAVPDMVVHGRMCGILFDDSEQGPSDSSTRFRQWCETVAQGHRWLGLHCWI</sequence>
<dbReference type="EMBL" id="MU266344">
    <property type="protein sequence ID" value="KAH7929175.1"/>
    <property type="molecule type" value="Genomic_DNA"/>
</dbReference>